<evidence type="ECO:0000256" key="5">
    <source>
        <dbReference type="SAM" id="Phobius"/>
    </source>
</evidence>
<evidence type="ECO:0000256" key="3">
    <source>
        <dbReference type="ARBA" id="ARBA00022989"/>
    </source>
</evidence>
<organism evidence="7 8">
    <name type="scientific">Candidatus Enterocloster excrementigallinarum</name>
    <dbReference type="NCBI Taxonomy" id="2838558"/>
    <lineage>
        <taxon>Bacteria</taxon>
        <taxon>Bacillati</taxon>
        <taxon>Bacillota</taxon>
        <taxon>Clostridia</taxon>
        <taxon>Lachnospirales</taxon>
        <taxon>Lachnospiraceae</taxon>
        <taxon>Enterocloster</taxon>
    </lineage>
</organism>
<gene>
    <name evidence="7" type="ORF">H9931_10195</name>
</gene>
<evidence type="ECO:0000256" key="2">
    <source>
        <dbReference type="ARBA" id="ARBA00022692"/>
    </source>
</evidence>
<feature type="domain" description="NfeD-like C-terminal" evidence="6">
    <location>
        <begin position="81"/>
        <end position="140"/>
    </location>
</feature>
<reference evidence="7" key="2">
    <citation type="submission" date="2021-04" db="EMBL/GenBank/DDBJ databases">
        <authorList>
            <person name="Gilroy R."/>
        </authorList>
    </citation>
    <scope>NUCLEOTIDE SEQUENCE</scope>
    <source>
        <strain evidence="7">CHK198-12963</strain>
    </source>
</reference>
<evidence type="ECO:0000256" key="4">
    <source>
        <dbReference type="ARBA" id="ARBA00023136"/>
    </source>
</evidence>
<dbReference type="PANTHER" id="PTHR33507">
    <property type="entry name" value="INNER MEMBRANE PROTEIN YBBJ"/>
    <property type="match status" value="1"/>
</dbReference>
<comment type="caution">
    <text evidence="7">The sequence shown here is derived from an EMBL/GenBank/DDBJ whole genome shotgun (WGS) entry which is preliminary data.</text>
</comment>
<evidence type="ECO:0000259" key="6">
    <source>
        <dbReference type="Pfam" id="PF01957"/>
    </source>
</evidence>
<keyword evidence="2 5" id="KW-0812">Transmembrane</keyword>
<dbReference type="InterPro" id="IPR012340">
    <property type="entry name" value="NA-bd_OB-fold"/>
</dbReference>
<dbReference type="Proteomes" id="UP000823863">
    <property type="component" value="Unassembled WGS sequence"/>
</dbReference>
<feature type="transmembrane region" description="Helical" evidence="5">
    <location>
        <begin position="49"/>
        <end position="67"/>
    </location>
</feature>
<feature type="transmembrane region" description="Helical" evidence="5">
    <location>
        <begin position="7"/>
        <end position="29"/>
    </location>
</feature>
<proteinExistence type="predicted"/>
<dbReference type="AlphaFoldDB" id="A0A9D2PUQ9"/>
<dbReference type="GO" id="GO:0005886">
    <property type="term" value="C:plasma membrane"/>
    <property type="evidence" value="ECO:0007669"/>
    <property type="project" value="TreeGrafter"/>
</dbReference>
<dbReference type="InterPro" id="IPR052165">
    <property type="entry name" value="Membrane_assoc_protease"/>
</dbReference>
<comment type="subcellular location">
    <subcellularLocation>
        <location evidence="1">Membrane</location>
        <topology evidence="1">Multi-pass membrane protein</topology>
    </subcellularLocation>
</comment>
<dbReference type="EMBL" id="DWWB01000055">
    <property type="protein sequence ID" value="HJC67066.1"/>
    <property type="molecule type" value="Genomic_DNA"/>
</dbReference>
<evidence type="ECO:0000313" key="8">
    <source>
        <dbReference type="Proteomes" id="UP000823863"/>
    </source>
</evidence>
<dbReference type="InterPro" id="IPR002810">
    <property type="entry name" value="NfeD-like_C"/>
</dbReference>
<dbReference type="Pfam" id="PF01957">
    <property type="entry name" value="NfeD"/>
    <property type="match status" value="1"/>
</dbReference>
<name>A0A9D2PUQ9_9FIRM</name>
<protein>
    <submittedName>
        <fullName evidence="7">NfeD family protein</fullName>
    </submittedName>
</protein>
<dbReference type="SUPFAM" id="SSF141322">
    <property type="entry name" value="NfeD domain-like"/>
    <property type="match status" value="1"/>
</dbReference>
<sequence length="145" mass="15383">MAVYYWLIVFVVMIGIEFATVSLTSIWFAGGAFAGLIVSALGGSVRLQLGAFVAVSFLLILMVRPLAGRALKGHRTRTGTERLVGRKVTVQEKIDNAAGTGTVAVDGQIWLARTSEEGKTYDKGTVVEIEALEGAKLMVKAPAGI</sequence>
<keyword evidence="3 5" id="KW-1133">Transmembrane helix</keyword>
<dbReference type="PANTHER" id="PTHR33507:SF3">
    <property type="entry name" value="INNER MEMBRANE PROTEIN YBBJ"/>
    <property type="match status" value="1"/>
</dbReference>
<evidence type="ECO:0000313" key="7">
    <source>
        <dbReference type="EMBL" id="HJC67066.1"/>
    </source>
</evidence>
<accession>A0A9D2PUQ9</accession>
<keyword evidence="4 5" id="KW-0472">Membrane</keyword>
<reference evidence="7" key="1">
    <citation type="journal article" date="2021" name="PeerJ">
        <title>Extensive microbial diversity within the chicken gut microbiome revealed by metagenomics and culture.</title>
        <authorList>
            <person name="Gilroy R."/>
            <person name="Ravi A."/>
            <person name="Getino M."/>
            <person name="Pursley I."/>
            <person name="Horton D.L."/>
            <person name="Alikhan N.F."/>
            <person name="Baker D."/>
            <person name="Gharbi K."/>
            <person name="Hall N."/>
            <person name="Watson M."/>
            <person name="Adriaenssens E.M."/>
            <person name="Foster-Nyarko E."/>
            <person name="Jarju S."/>
            <person name="Secka A."/>
            <person name="Antonio M."/>
            <person name="Oren A."/>
            <person name="Chaudhuri R.R."/>
            <person name="La Ragione R."/>
            <person name="Hildebrand F."/>
            <person name="Pallen M.J."/>
        </authorList>
    </citation>
    <scope>NUCLEOTIDE SEQUENCE</scope>
    <source>
        <strain evidence="7">CHK198-12963</strain>
    </source>
</reference>
<evidence type="ECO:0000256" key="1">
    <source>
        <dbReference type="ARBA" id="ARBA00004141"/>
    </source>
</evidence>
<dbReference type="Gene3D" id="2.40.50.140">
    <property type="entry name" value="Nucleic acid-binding proteins"/>
    <property type="match status" value="1"/>
</dbReference>